<dbReference type="NCBIfam" id="NF010093">
    <property type="entry name" value="PRK13579.1"/>
    <property type="match status" value="1"/>
</dbReference>
<dbReference type="PANTHER" id="PTHR43757">
    <property type="entry name" value="AMINOMETHYLTRANSFERASE"/>
    <property type="match status" value="1"/>
</dbReference>
<keyword evidence="4 9" id="KW-0808">Transferase</keyword>
<evidence type="ECO:0000256" key="1">
    <source>
        <dbReference type="ARBA" id="ARBA00008609"/>
    </source>
</evidence>
<dbReference type="Gene3D" id="4.10.1250.10">
    <property type="entry name" value="Aminomethyltransferase fragment"/>
    <property type="match status" value="1"/>
</dbReference>
<sequence length="381" mass="40246">MAAGAQTDLLKTALYDRHIAAGGRMVEFGGYALPVQYAGIVAEHNHTREAASLFDVSHMGQVVITGPDHDTTIAALEALTPADLRSLAPGQMRYTVLLNEEGGIEDDLIITRPAEGQEPGGVMYMVVNAARKHHDLDFIRAKAPADVAFDLRDDVSLIALQGPRAAEVLAIHSGITETLGFMQAGPTLIGDIAVNVSRSGYTGEDGFELSVANEDAPALFDLLMADPLVEPAGLGARDSLRLEAGLCLYGHDMTDTVDPVSASLLFAIGKRRRTEGGFTGSDAVLARLANGAREKRVGIRFEGRQPVREGAELVDAGGTVIGRITSGTFAPTAQASIAMGYVPADIAKEGAPVTAMVRGKPISGTIAKMPFVPQRYYRKPA</sequence>
<dbReference type="SUPFAM" id="SSF101790">
    <property type="entry name" value="Aminomethyltransferase beta-barrel domain"/>
    <property type="match status" value="1"/>
</dbReference>
<dbReference type="Gene3D" id="3.30.70.1400">
    <property type="entry name" value="Aminomethyltransferase beta-barrel domains"/>
    <property type="match status" value="1"/>
</dbReference>
<evidence type="ECO:0000313" key="10">
    <source>
        <dbReference type="Proteomes" id="UP001163882"/>
    </source>
</evidence>
<evidence type="ECO:0000313" key="9">
    <source>
        <dbReference type="EMBL" id="UYQ71505.1"/>
    </source>
</evidence>
<name>A0ABY6IQK5_9HYPH</name>
<dbReference type="NCBIfam" id="TIGR00528">
    <property type="entry name" value="gcvT"/>
    <property type="match status" value="1"/>
</dbReference>
<keyword evidence="10" id="KW-1185">Reference proteome</keyword>
<dbReference type="Gene3D" id="3.30.1360.120">
    <property type="entry name" value="Probable tRNA modification gtpase trme, domain 1"/>
    <property type="match status" value="1"/>
</dbReference>
<dbReference type="Proteomes" id="UP001163882">
    <property type="component" value="Chromosome"/>
</dbReference>
<protein>
    <recommendedName>
        <fullName evidence="2">aminomethyltransferase</fullName>
        <ecNumber evidence="2">2.1.2.10</ecNumber>
    </recommendedName>
    <alternativeName>
        <fullName evidence="5">Glycine cleavage system T protein</fullName>
    </alternativeName>
</protein>
<dbReference type="InterPro" id="IPR006222">
    <property type="entry name" value="GCVT_N"/>
</dbReference>
<evidence type="ECO:0000256" key="4">
    <source>
        <dbReference type="ARBA" id="ARBA00022679"/>
    </source>
</evidence>
<proteinExistence type="inferred from homology"/>
<dbReference type="GO" id="GO:0004047">
    <property type="term" value="F:aminomethyltransferase activity"/>
    <property type="evidence" value="ECO:0007669"/>
    <property type="project" value="UniProtKB-EC"/>
</dbReference>
<dbReference type="InterPro" id="IPR013977">
    <property type="entry name" value="GcvT_C"/>
</dbReference>
<reference evidence="9" key="1">
    <citation type="submission" date="2022-10" db="EMBL/GenBank/DDBJ databases">
        <title>YIM 151497 complete genome.</title>
        <authorList>
            <person name="Chen X."/>
        </authorList>
    </citation>
    <scope>NUCLEOTIDE SEQUENCE</scope>
    <source>
        <strain evidence="9">YIM 151497</strain>
    </source>
</reference>
<evidence type="ECO:0000256" key="3">
    <source>
        <dbReference type="ARBA" id="ARBA00022576"/>
    </source>
</evidence>
<feature type="domain" description="GCVT N-terminal" evidence="7">
    <location>
        <begin position="14"/>
        <end position="270"/>
    </location>
</feature>
<dbReference type="RefSeq" id="WP_264225155.1">
    <property type="nucleotide sequence ID" value="NZ_CP107716.1"/>
</dbReference>
<evidence type="ECO:0000256" key="2">
    <source>
        <dbReference type="ARBA" id="ARBA00012616"/>
    </source>
</evidence>
<dbReference type="Pfam" id="PF08669">
    <property type="entry name" value="GCV_T_C"/>
    <property type="match status" value="1"/>
</dbReference>
<dbReference type="InterPro" id="IPR027266">
    <property type="entry name" value="TrmE/GcvT-like"/>
</dbReference>
<dbReference type="PANTHER" id="PTHR43757:SF2">
    <property type="entry name" value="AMINOMETHYLTRANSFERASE, MITOCHONDRIAL"/>
    <property type="match status" value="1"/>
</dbReference>
<dbReference type="EMBL" id="CP107716">
    <property type="protein sequence ID" value="UYQ71505.1"/>
    <property type="molecule type" value="Genomic_DNA"/>
</dbReference>
<gene>
    <name evidence="9" type="primary">gcvT</name>
    <name evidence="9" type="ORF">OF122_15850</name>
</gene>
<dbReference type="NCBIfam" id="NF001567">
    <property type="entry name" value="PRK00389.1"/>
    <property type="match status" value="1"/>
</dbReference>
<organism evidence="9 10">
    <name type="scientific">Pelagibacterium flavum</name>
    <dbReference type="NCBI Taxonomy" id="2984530"/>
    <lineage>
        <taxon>Bacteria</taxon>
        <taxon>Pseudomonadati</taxon>
        <taxon>Pseudomonadota</taxon>
        <taxon>Alphaproteobacteria</taxon>
        <taxon>Hyphomicrobiales</taxon>
        <taxon>Devosiaceae</taxon>
        <taxon>Pelagibacterium</taxon>
    </lineage>
</organism>
<accession>A0ABY6IQK5</accession>
<comment type="similarity">
    <text evidence="1">Belongs to the GcvT family.</text>
</comment>
<evidence type="ECO:0000256" key="5">
    <source>
        <dbReference type="ARBA" id="ARBA00031395"/>
    </source>
</evidence>
<dbReference type="EC" id="2.1.2.10" evidence="2"/>
<dbReference type="Gene3D" id="2.40.30.110">
    <property type="entry name" value="Aminomethyltransferase beta-barrel domains"/>
    <property type="match status" value="1"/>
</dbReference>
<feature type="domain" description="Aminomethyltransferase C-terminal" evidence="8">
    <location>
        <begin position="295"/>
        <end position="372"/>
    </location>
</feature>
<dbReference type="Pfam" id="PF01571">
    <property type="entry name" value="GCV_T"/>
    <property type="match status" value="1"/>
</dbReference>
<evidence type="ECO:0000259" key="7">
    <source>
        <dbReference type="Pfam" id="PF01571"/>
    </source>
</evidence>
<evidence type="ECO:0000259" key="8">
    <source>
        <dbReference type="Pfam" id="PF08669"/>
    </source>
</evidence>
<dbReference type="InterPro" id="IPR028896">
    <property type="entry name" value="GcvT/YgfZ/DmdA"/>
</dbReference>
<comment type="catalytic activity">
    <reaction evidence="6">
        <text>N(6)-[(R)-S(8)-aminomethyldihydrolipoyl]-L-lysyl-[protein] + (6S)-5,6,7,8-tetrahydrofolate = N(6)-[(R)-dihydrolipoyl]-L-lysyl-[protein] + (6R)-5,10-methylene-5,6,7,8-tetrahydrofolate + NH4(+)</text>
        <dbReference type="Rhea" id="RHEA:16945"/>
        <dbReference type="Rhea" id="RHEA-COMP:10475"/>
        <dbReference type="Rhea" id="RHEA-COMP:10492"/>
        <dbReference type="ChEBI" id="CHEBI:15636"/>
        <dbReference type="ChEBI" id="CHEBI:28938"/>
        <dbReference type="ChEBI" id="CHEBI:57453"/>
        <dbReference type="ChEBI" id="CHEBI:83100"/>
        <dbReference type="ChEBI" id="CHEBI:83143"/>
        <dbReference type="EC" id="2.1.2.10"/>
    </reaction>
</comment>
<dbReference type="InterPro" id="IPR006223">
    <property type="entry name" value="GcvT"/>
</dbReference>
<keyword evidence="3" id="KW-0032">Aminotransferase</keyword>
<dbReference type="PIRSF" id="PIRSF006487">
    <property type="entry name" value="GcvT"/>
    <property type="match status" value="1"/>
</dbReference>
<evidence type="ECO:0000256" key="6">
    <source>
        <dbReference type="ARBA" id="ARBA00047665"/>
    </source>
</evidence>
<dbReference type="SUPFAM" id="SSF103025">
    <property type="entry name" value="Folate-binding domain"/>
    <property type="match status" value="1"/>
</dbReference>
<dbReference type="InterPro" id="IPR029043">
    <property type="entry name" value="GcvT/YgfZ_C"/>
</dbReference>